<dbReference type="Gene3D" id="1.20.1260.10">
    <property type="match status" value="2"/>
</dbReference>
<keyword evidence="2" id="KW-1185">Reference proteome</keyword>
<name>A0ABS7K5A5_9BACI</name>
<dbReference type="EMBL" id="JACWFH010000012">
    <property type="protein sequence ID" value="MBY0097358.1"/>
    <property type="molecule type" value="Genomic_DNA"/>
</dbReference>
<proteinExistence type="predicted"/>
<evidence type="ECO:0000313" key="1">
    <source>
        <dbReference type="EMBL" id="MBY0097358.1"/>
    </source>
</evidence>
<gene>
    <name evidence="1" type="ORF">H0185_11190</name>
</gene>
<dbReference type="Pfam" id="PF11553">
    <property type="entry name" value="DUF3231"/>
    <property type="match status" value="2"/>
</dbReference>
<reference evidence="1 2" key="1">
    <citation type="submission" date="2020-07" db="EMBL/GenBank/DDBJ databases">
        <title>Fungal Genomes of the International Space Station.</title>
        <authorList>
            <person name="Seuylemezian A."/>
            <person name="Singh N.K."/>
            <person name="Wood J."/>
            <person name="Venkateswaran K."/>
        </authorList>
    </citation>
    <scope>NUCLEOTIDE SEQUENCE [LARGE SCALE GENOMIC DNA]</scope>
    <source>
        <strain evidence="1 2">PL-B2</strain>
    </source>
</reference>
<dbReference type="InterPro" id="IPR012347">
    <property type="entry name" value="Ferritin-like"/>
</dbReference>
<organism evidence="1 2">
    <name type="scientific">Mesobacillus maritimus</name>
    <dbReference type="NCBI Taxonomy" id="1643336"/>
    <lineage>
        <taxon>Bacteria</taxon>
        <taxon>Bacillati</taxon>
        <taxon>Bacillota</taxon>
        <taxon>Bacilli</taxon>
        <taxon>Bacillales</taxon>
        <taxon>Bacillaceae</taxon>
        <taxon>Mesobacillus</taxon>
    </lineage>
</organism>
<comment type="caution">
    <text evidence="1">The sequence shown here is derived from an EMBL/GenBank/DDBJ whole genome shotgun (WGS) entry which is preliminary data.</text>
</comment>
<dbReference type="InterPro" id="IPR021617">
    <property type="entry name" value="DUF3231"/>
</dbReference>
<accession>A0ABS7K5A5</accession>
<dbReference type="RefSeq" id="WP_221873577.1">
    <property type="nucleotide sequence ID" value="NZ_JACWFH010000012.1"/>
</dbReference>
<protein>
    <submittedName>
        <fullName evidence="1">DUF3231 family protein</fullName>
    </submittedName>
</protein>
<sequence>MSTGGQVRLTSSEISQLWAQYMNDSGSVCLLTFFLEKAEDEEIKPIIDHALTLSKNHIDKLTSIFNEEKHIVPDGFKVETDVNLQAPRLYSDTYVIYFINMMAKIGLTNYAAAVAGTTRADITDYYMECMTETMELFKISKELLLAKGLYIRSPFLPNLTEIDYVKKQGFILDVIGEKRPLIAAEVANLFSNHQRNALGEATITGFSQVAQSKDVKQFLVKGIEIAQKHTKLFGEKLRESKLPIPTTWAAEVTESTSPTFSDKLMMFLTSGMISLSVGYYGTAIAQSPRADIGVMYNRLSVEVQLYSEDGANIMIKNGWMEQPPMAADRDELVKRSAKHK</sequence>
<evidence type="ECO:0000313" key="2">
    <source>
        <dbReference type="Proteomes" id="UP000769780"/>
    </source>
</evidence>
<dbReference type="Proteomes" id="UP000769780">
    <property type="component" value="Unassembled WGS sequence"/>
</dbReference>